<protein>
    <submittedName>
        <fullName evidence="1">Uncharacterized protein</fullName>
    </submittedName>
</protein>
<sequence>TISFKLTVIKTNFEKKSYIKNLNFDNELTTFYSALVFGYYKTFQFLSKRKPSRVAIRFSIIDYYNLLSEK</sequence>
<reference evidence="1 2" key="1">
    <citation type="journal article" date="2018" name="Sci. Rep.">
        <title>Genomic signatures of local adaptation to the degree of environmental predictability in rotifers.</title>
        <authorList>
            <person name="Franch-Gras L."/>
            <person name="Hahn C."/>
            <person name="Garcia-Roger E.M."/>
            <person name="Carmona M.J."/>
            <person name="Serra M."/>
            <person name="Gomez A."/>
        </authorList>
    </citation>
    <scope>NUCLEOTIDE SEQUENCE [LARGE SCALE GENOMIC DNA]</scope>
    <source>
        <strain evidence="1">HYR1</strain>
    </source>
</reference>
<evidence type="ECO:0000313" key="2">
    <source>
        <dbReference type="Proteomes" id="UP000276133"/>
    </source>
</evidence>
<organism evidence="1 2">
    <name type="scientific">Brachionus plicatilis</name>
    <name type="common">Marine rotifer</name>
    <name type="synonym">Brachionus muelleri</name>
    <dbReference type="NCBI Taxonomy" id="10195"/>
    <lineage>
        <taxon>Eukaryota</taxon>
        <taxon>Metazoa</taxon>
        <taxon>Spiralia</taxon>
        <taxon>Gnathifera</taxon>
        <taxon>Rotifera</taxon>
        <taxon>Eurotatoria</taxon>
        <taxon>Monogononta</taxon>
        <taxon>Pseudotrocha</taxon>
        <taxon>Ploima</taxon>
        <taxon>Brachionidae</taxon>
        <taxon>Brachionus</taxon>
    </lineage>
</organism>
<dbReference type="Proteomes" id="UP000276133">
    <property type="component" value="Unassembled WGS sequence"/>
</dbReference>
<comment type="caution">
    <text evidence="1">The sequence shown here is derived from an EMBL/GenBank/DDBJ whole genome shotgun (WGS) entry which is preliminary data.</text>
</comment>
<accession>A0A3M7P7Z2</accession>
<gene>
    <name evidence="1" type="ORF">BpHYR1_035850</name>
</gene>
<proteinExistence type="predicted"/>
<feature type="non-terminal residue" evidence="1">
    <location>
        <position position="1"/>
    </location>
</feature>
<keyword evidence="2" id="KW-1185">Reference proteome</keyword>
<dbReference type="AlphaFoldDB" id="A0A3M7P7Z2"/>
<evidence type="ECO:0000313" key="1">
    <source>
        <dbReference type="EMBL" id="RMZ95215.1"/>
    </source>
</evidence>
<dbReference type="EMBL" id="REGN01012508">
    <property type="protein sequence ID" value="RMZ95215.1"/>
    <property type="molecule type" value="Genomic_DNA"/>
</dbReference>
<name>A0A3M7P7Z2_BRAPC</name>